<evidence type="ECO:0000256" key="1">
    <source>
        <dbReference type="SAM" id="SignalP"/>
    </source>
</evidence>
<keyword evidence="1" id="KW-0732">Signal</keyword>
<organism evidence="2 3">
    <name type="scientific">Truncatella angustata</name>
    <dbReference type="NCBI Taxonomy" id="152316"/>
    <lineage>
        <taxon>Eukaryota</taxon>
        <taxon>Fungi</taxon>
        <taxon>Dikarya</taxon>
        <taxon>Ascomycota</taxon>
        <taxon>Pezizomycotina</taxon>
        <taxon>Sordariomycetes</taxon>
        <taxon>Xylariomycetidae</taxon>
        <taxon>Amphisphaeriales</taxon>
        <taxon>Sporocadaceae</taxon>
        <taxon>Truncatella</taxon>
    </lineage>
</organism>
<accession>A0A9P8UZI9</accession>
<reference evidence="2" key="1">
    <citation type="journal article" date="2021" name="Nat. Commun.">
        <title>Genetic determinants of endophytism in the Arabidopsis root mycobiome.</title>
        <authorList>
            <person name="Mesny F."/>
            <person name="Miyauchi S."/>
            <person name="Thiergart T."/>
            <person name="Pickel B."/>
            <person name="Atanasova L."/>
            <person name="Karlsson M."/>
            <person name="Huettel B."/>
            <person name="Barry K.W."/>
            <person name="Haridas S."/>
            <person name="Chen C."/>
            <person name="Bauer D."/>
            <person name="Andreopoulos W."/>
            <person name="Pangilinan J."/>
            <person name="LaButti K."/>
            <person name="Riley R."/>
            <person name="Lipzen A."/>
            <person name="Clum A."/>
            <person name="Drula E."/>
            <person name="Henrissat B."/>
            <person name="Kohler A."/>
            <person name="Grigoriev I.V."/>
            <person name="Martin F.M."/>
            <person name="Hacquard S."/>
        </authorList>
    </citation>
    <scope>NUCLEOTIDE SEQUENCE</scope>
    <source>
        <strain evidence="2">MPI-SDFR-AT-0073</strain>
    </source>
</reference>
<feature type="signal peptide" evidence="1">
    <location>
        <begin position="1"/>
        <end position="23"/>
    </location>
</feature>
<comment type="caution">
    <text evidence="2">The sequence shown here is derived from an EMBL/GenBank/DDBJ whole genome shotgun (WGS) entry which is preliminary data.</text>
</comment>
<sequence>MVVVVVVLLLLVLLVLPPDPVATCPGSGSCARARALARACDCACVGRGIIRYTSFHVALLKTDTAANKTENQNAHGFLGGRDKSGRQRSGLMLTYNDPCTNSAMIVLARPGFWQGGILSFASLWAPSTLENLIISIGLVSSATGVSQACPMSNGRLVGSVINGGFSW</sequence>
<gene>
    <name evidence="2" type="ORF">BKA67DRAFT_531316</name>
</gene>
<keyword evidence="3" id="KW-1185">Reference proteome</keyword>
<dbReference type="Proteomes" id="UP000758603">
    <property type="component" value="Unassembled WGS sequence"/>
</dbReference>
<proteinExistence type="predicted"/>
<protein>
    <submittedName>
        <fullName evidence="2">Uncharacterized protein</fullName>
    </submittedName>
</protein>
<dbReference type="AlphaFoldDB" id="A0A9P8UZI9"/>
<evidence type="ECO:0000313" key="2">
    <source>
        <dbReference type="EMBL" id="KAH6661257.1"/>
    </source>
</evidence>
<evidence type="ECO:0000313" key="3">
    <source>
        <dbReference type="Proteomes" id="UP000758603"/>
    </source>
</evidence>
<dbReference type="GeneID" id="70128260"/>
<dbReference type="EMBL" id="JAGPXC010000001">
    <property type="protein sequence ID" value="KAH6661257.1"/>
    <property type="molecule type" value="Genomic_DNA"/>
</dbReference>
<feature type="chain" id="PRO_5040166197" evidence="1">
    <location>
        <begin position="24"/>
        <end position="167"/>
    </location>
</feature>
<name>A0A9P8UZI9_9PEZI</name>
<dbReference type="RefSeq" id="XP_045965388.1">
    <property type="nucleotide sequence ID" value="XM_046099368.1"/>
</dbReference>